<name>A0A9K3I2D9_HELAN</name>
<keyword evidence="3" id="KW-1185">Reference proteome</keyword>
<protein>
    <submittedName>
        <fullName evidence="2">Uncharacterized protein</fullName>
    </submittedName>
</protein>
<evidence type="ECO:0000313" key="3">
    <source>
        <dbReference type="Proteomes" id="UP000215914"/>
    </source>
</evidence>
<dbReference type="AlphaFoldDB" id="A0A9K3I2D9"/>
<evidence type="ECO:0000313" key="2">
    <source>
        <dbReference type="EMBL" id="KAF5788715.1"/>
    </source>
</evidence>
<organism evidence="2 3">
    <name type="scientific">Helianthus annuus</name>
    <name type="common">Common sunflower</name>
    <dbReference type="NCBI Taxonomy" id="4232"/>
    <lineage>
        <taxon>Eukaryota</taxon>
        <taxon>Viridiplantae</taxon>
        <taxon>Streptophyta</taxon>
        <taxon>Embryophyta</taxon>
        <taxon>Tracheophyta</taxon>
        <taxon>Spermatophyta</taxon>
        <taxon>Magnoliopsida</taxon>
        <taxon>eudicotyledons</taxon>
        <taxon>Gunneridae</taxon>
        <taxon>Pentapetalae</taxon>
        <taxon>asterids</taxon>
        <taxon>campanulids</taxon>
        <taxon>Asterales</taxon>
        <taxon>Asteraceae</taxon>
        <taxon>Asteroideae</taxon>
        <taxon>Heliantheae alliance</taxon>
        <taxon>Heliantheae</taxon>
        <taxon>Helianthus</taxon>
    </lineage>
</organism>
<comment type="caution">
    <text evidence="2">The sequence shown here is derived from an EMBL/GenBank/DDBJ whole genome shotgun (WGS) entry which is preliminary data.</text>
</comment>
<accession>A0A9K3I2D9</accession>
<reference evidence="2" key="1">
    <citation type="journal article" date="2017" name="Nature">
        <title>The sunflower genome provides insights into oil metabolism, flowering and Asterid evolution.</title>
        <authorList>
            <person name="Badouin H."/>
            <person name="Gouzy J."/>
            <person name="Grassa C.J."/>
            <person name="Murat F."/>
            <person name="Staton S.E."/>
            <person name="Cottret L."/>
            <person name="Lelandais-Briere C."/>
            <person name="Owens G.L."/>
            <person name="Carrere S."/>
            <person name="Mayjonade B."/>
            <person name="Legrand L."/>
            <person name="Gill N."/>
            <person name="Kane N.C."/>
            <person name="Bowers J.E."/>
            <person name="Hubner S."/>
            <person name="Bellec A."/>
            <person name="Berard A."/>
            <person name="Berges H."/>
            <person name="Blanchet N."/>
            <person name="Boniface M.C."/>
            <person name="Brunel D."/>
            <person name="Catrice O."/>
            <person name="Chaidir N."/>
            <person name="Claudel C."/>
            <person name="Donnadieu C."/>
            <person name="Faraut T."/>
            <person name="Fievet G."/>
            <person name="Helmstetter N."/>
            <person name="King M."/>
            <person name="Knapp S.J."/>
            <person name="Lai Z."/>
            <person name="Le Paslier M.C."/>
            <person name="Lippi Y."/>
            <person name="Lorenzon L."/>
            <person name="Mandel J.R."/>
            <person name="Marage G."/>
            <person name="Marchand G."/>
            <person name="Marquand E."/>
            <person name="Bret-Mestries E."/>
            <person name="Morien E."/>
            <person name="Nambeesan S."/>
            <person name="Nguyen T."/>
            <person name="Pegot-Espagnet P."/>
            <person name="Pouilly N."/>
            <person name="Raftis F."/>
            <person name="Sallet E."/>
            <person name="Schiex T."/>
            <person name="Thomas J."/>
            <person name="Vandecasteele C."/>
            <person name="Vares D."/>
            <person name="Vear F."/>
            <person name="Vautrin S."/>
            <person name="Crespi M."/>
            <person name="Mangin B."/>
            <person name="Burke J.M."/>
            <person name="Salse J."/>
            <person name="Munos S."/>
            <person name="Vincourt P."/>
            <person name="Rieseberg L.H."/>
            <person name="Langlade N.B."/>
        </authorList>
    </citation>
    <scope>NUCLEOTIDE SEQUENCE</scope>
    <source>
        <tissue evidence="2">Leaves</tissue>
    </source>
</reference>
<evidence type="ECO:0000256" key="1">
    <source>
        <dbReference type="SAM" id="Phobius"/>
    </source>
</evidence>
<dbReference type="Proteomes" id="UP000215914">
    <property type="component" value="Unassembled WGS sequence"/>
</dbReference>
<dbReference type="Gramene" id="mRNA:HanXRQr2_Chr09g0362311">
    <property type="protein sequence ID" value="CDS:HanXRQr2_Chr09g0362311.1"/>
    <property type="gene ID" value="HanXRQr2_Chr09g0362311"/>
</dbReference>
<keyword evidence="1" id="KW-0812">Transmembrane</keyword>
<feature type="transmembrane region" description="Helical" evidence="1">
    <location>
        <begin position="12"/>
        <end position="34"/>
    </location>
</feature>
<keyword evidence="1" id="KW-1133">Transmembrane helix</keyword>
<sequence length="84" mass="10046">MAVEDNRRRIFFFHVSFFFFVVKFMYLGGIGICFRKGENPRNILLFLKYIRKTYCLCSKESDLKNENIQFENNVKKKIVGIPPK</sequence>
<keyword evidence="1" id="KW-0472">Membrane</keyword>
<dbReference type="EMBL" id="MNCJ02000324">
    <property type="protein sequence ID" value="KAF5788715.1"/>
    <property type="molecule type" value="Genomic_DNA"/>
</dbReference>
<reference evidence="2" key="2">
    <citation type="submission" date="2020-06" db="EMBL/GenBank/DDBJ databases">
        <title>Helianthus annuus Genome sequencing and assembly Release 2.</title>
        <authorList>
            <person name="Gouzy J."/>
            <person name="Langlade N."/>
            <person name="Munos S."/>
        </authorList>
    </citation>
    <scope>NUCLEOTIDE SEQUENCE</scope>
    <source>
        <tissue evidence="2">Leaves</tissue>
    </source>
</reference>
<proteinExistence type="predicted"/>
<gene>
    <name evidence="2" type="ORF">HanXRQr2_Chr09g0362311</name>
</gene>